<dbReference type="OrthoDB" id="7857588at2"/>
<proteinExistence type="predicted"/>
<comment type="caution">
    <text evidence="1">The sequence shown here is derived from an EMBL/GenBank/DDBJ whole genome shotgun (WGS) entry which is preliminary data.</text>
</comment>
<dbReference type="EMBL" id="JALZ01000003">
    <property type="protein sequence ID" value="ETX15875.1"/>
    <property type="molecule type" value="Genomic_DNA"/>
</dbReference>
<dbReference type="eggNOG" id="ENOG5031HA7">
    <property type="taxonomic scope" value="Bacteria"/>
</dbReference>
<accession>X7EJ38</accession>
<organism evidence="1 2">
    <name type="scientific">Roseivivax halodurans JCM 10272</name>
    <dbReference type="NCBI Taxonomy" id="1449350"/>
    <lineage>
        <taxon>Bacteria</taxon>
        <taxon>Pseudomonadati</taxon>
        <taxon>Pseudomonadota</taxon>
        <taxon>Alphaproteobacteria</taxon>
        <taxon>Rhodobacterales</taxon>
        <taxon>Roseobacteraceae</taxon>
        <taxon>Roseivivax</taxon>
    </lineage>
</organism>
<evidence type="ECO:0000313" key="1">
    <source>
        <dbReference type="EMBL" id="ETX15875.1"/>
    </source>
</evidence>
<protein>
    <submittedName>
        <fullName evidence="1">Uncharacterized protein</fullName>
    </submittedName>
</protein>
<dbReference type="Proteomes" id="UP000022447">
    <property type="component" value="Unassembled WGS sequence"/>
</dbReference>
<gene>
    <name evidence="1" type="ORF">OCH239_11905</name>
</gene>
<dbReference type="AlphaFoldDB" id="X7EJ38"/>
<keyword evidence="2" id="KW-1185">Reference proteome</keyword>
<dbReference type="RefSeq" id="WP_157577798.1">
    <property type="nucleotide sequence ID" value="NZ_JALZ01000003.1"/>
</dbReference>
<dbReference type="PATRIC" id="fig|1449350.3.peg.993"/>
<reference evidence="1 2" key="1">
    <citation type="submission" date="2014-01" db="EMBL/GenBank/DDBJ databases">
        <title>Roseivivax halodurans JCM 10272 Genome Sequencing.</title>
        <authorList>
            <person name="Lai Q."/>
            <person name="Li G."/>
            <person name="Shao Z."/>
        </authorList>
    </citation>
    <scope>NUCLEOTIDE SEQUENCE [LARGE SCALE GENOMIC DNA]</scope>
    <source>
        <strain evidence="1 2">JCM 10272</strain>
    </source>
</reference>
<name>X7EJ38_9RHOB</name>
<sequence>MNYQMSAVEKTGSSSAGTEMPGLGVATSYRLPRPGARPLVFAGTELAMAMSFTPELPYWYEVNLYRTEEQHFVVAIRQFFQSEAEQDVCRAWSFETLAEALDAIEHYDAARDIRMPVLDLGAMVPAELAARAMDLQSKVSAARLHFGGLAGELFSEIEAAGGSAV</sequence>
<evidence type="ECO:0000313" key="2">
    <source>
        <dbReference type="Proteomes" id="UP000022447"/>
    </source>
</evidence>
<dbReference type="STRING" id="1449350.OCH239_11905"/>